<dbReference type="GO" id="GO:0008168">
    <property type="term" value="F:methyltransferase activity"/>
    <property type="evidence" value="ECO:0007669"/>
    <property type="project" value="UniProtKB-KW"/>
</dbReference>
<dbReference type="Gene3D" id="3.40.50.150">
    <property type="entry name" value="Vaccinia Virus protein VP39"/>
    <property type="match status" value="1"/>
</dbReference>
<proteinExistence type="predicted"/>
<dbReference type="PANTHER" id="PTHR43591">
    <property type="entry name" value="METHYLTRANSFERASE"/>
    <property type="match status" value="1"/>
</dbReference>
<evidence type="ECO:0000259" key="1">
    <source>
        <dbReference type="Pfam" id="PF08242"/>
    </source>
</evidence>
<dbReference type="SUPFAM" id="SSF53335">
    <property type="entry name" value="S-adenosyl-L-methionine-dependent methyltransferases"/>
    <property type="match status" value="1"/>
</dbReference>
<comment type="caution">
    <text evidence="2">The sequence shown here is derived from an EMBL/GenBank/DDBJ whole genome shotgun (WGS) entry which is preliminary data.</text>
</comment>
<sequence>MGSVGEDLYLLNRNPEESARLNKQHGFLVDLIGGTPIHPSIPTDNVTAVADVGTGTGVWLASLPDSLPTSNTPLYLHGFDISPTQFPFYKDTTPTRELHLSVHDARNRFPAEHHGRYDLVHLRLLVGAFQEDDYVRTIHNVYELLKPGGHLQWDECSCSAFATAEDPPSEITRAVQQIIVDAVHNLQLAVDPPALIERLAGEVGFVDVARTRYTTLDKPHLHGTARAWILKLMTTLLPNSVASCVRGAEREAAMQRAERLLKEFEGHCERVLPLVNLQVIVGRKPLSA</sequence>
<dbReference type="EMBL" id="BLJY01000007">
    <property type="protein sequence ID" value="GFF17909.1"/>
    <property type="molecule type" value="Genomic_DNA"/>
</dbReference>
<dbReference type="PANTHER" id="PTHR43591:SF50">
    <property type="entry name" value="METHYLTRANSFERASE DOMAIN-CONTAINING PROTEIN-RELATED"/>
    <property type="match status" value="1"/>
</dbReference>
<evidence type="ECO:0000313" key="3">
    <source>
        <dbReference type="Proteomes" id="UP000452235"/>
    </source>
</evidence>
<accession>A0A5M3Z9E2</accession>
<organism evidence="2 3">
    <name type="scientific">Aspergillus terreus</name>
    <dbReference type="NCBI Taxonomy" id="33178"/>
    <lineage>
        <taxon>Eukaryota</taxon>
        <taxon>Fungi</taxon>
        <taxon>Dikarya</taxon>
        <taxon>Ascomycota</taxon>
        <taxon>Pezizomycotina</taxon>
        <taxon>Eurotiomycetes</taxon>
        <taxon>Eurotiomycetidae</taxon>
        <taxon>Eurotiales</taxon>
        <taxon>Aspergillaceae</taxon>
        <taxon>Aspergillus</taxon>
        <taxon>Aspergillus subgen. Circumdati</taxon>
    </lineage>
</organism>
<dbReference type="GO" id="GO:0032259">
    <property type="term" value="P:methylation"/>
    <property type="evidence" value="ECO:0007669"/>
    <property type="project" value="UniProtKB-KW"/>
</dbReference>
<keyword evidence="3" id="KW-1185">Reference proteome</keyword>
<evidence type="ECO:0000313" key="2">
    <source>
        <dbReference type="EMBL" id="GFF17909.1"/>
    </source>
</evidence>
<gene>
    <name evidence="2" type="ORF">ATEIFO6365_0007045800</name>
</gene>
<dbReference type="VEuPathDB" id="FungiDB:ATEG_06073"/>
<dbReference type="Pfam" id="PF08242">
    <property type="entry name" value="Methyltransf_12"/>
    <property type="match status" value="1"/>
</dbReference>
<name>A0A5M3Z9E2_ASPTE</name>
<dbReference type="CDD" id="cd02440">
    <property type="entry name" value="AdoMet_MTases"/>
    <property type="match status" value="1"/>
</dbReference>
<keyword evidence="2" id="KW-0808">Transferase</keyword>
<dbReference type="AlphaFoldDB" id="A0A5M3Z9E2"/>
<dbReference type="OrthoDB" id="417697at2759"/>
<dbReference type="Proteomes" id="UP000452235">
    <property type="component" value="Unassembled WGS sequence"/>
</dbReference>
<dbReference type="InterPro" id="IPR029063">
    <property type="entry name" value="SAM-dependent_MTases_sf"/>
</dbReference>
<protein>
    <submittedName>
        <fullName evidence="2">LaeA-like methyltransferase</fullName>
    </submittedName>
</protein>
<feature type="domain" description="Methyltransferase type 12" evidence="1">
    <location>
        <begin position="51"/>
        <end position="151"/>
    </location>
</feature>
<reference evidence="2 3" key="1">
    <citation type="submission" date="2020-01" db="EMBL/GenBank/DDBJ databases">
        <title>Aspergillus terreus IFO 6365 whole genome shotgun sequence.</title>
        <authorList>
            <person name="Kanamasa S."/>
            <person name="Takahashi H."/>
        </authorList>
    </citation>
    <scope>NUCLEOTIDE SEQUENCE [LARGE SCALE GENOMIC DNA]</scope>
    <source>
        <strain evidence="2 3">IFO 6365</strain>
    </source>
</reference>
<keyword evidence="2" id="KW-0489">Methyltransferase</keyword>
<dbReference type="InterPro" id="IPR013217">
    <property type="entry name" value="Methyltransf_12"/>
</dbReference>